<feature type="transmembrane region" description="Helical" evidence="7">
    <location>
        <begin position="20"/>
        <end position="43"/>
    </location>
</feature>
<evidence type="ECO:0000256" key="5">
    <source>
        <dbReference type="ARBA" id="ARBA00022989"/>
    </source>
</evidence>
<dbReference type="EMBL" id="JMQI01000024">
    <property type="protein sequence ID" value="KDN22058.1"/>
    <property type="molecule type" value="Genomic_DNA"/>
</dbReference>
<feature type="transmembrane region" description="Helical" evidence="7">
    <location>
        <begin position="228"/>
        <end position="246"/>
    </location>
</feature>
<dbReference type="CDD" id="cd06173">
    <property type="entry name" value="MFS_MefA_like"/>
    <property type="match status" value="1"/>
</dbReference>
<evidence type="ECO:0000313" key="9">
    <source>
        <dbReference type="EMBL" id="KDN22058.1"/>
    </source>
</evidence>
<name>A0A066UCU9_9PSEU</name>
<evidence type="ECO:0000256" key="2">
    <source>
        <dbReference type="ARBA" id="ARBA00022448"/>
    </source>
</evidence>
<accession>A0A066UCU9</accession>
<dbReference type="PANTHER" id="PTHR23513:SF11">
    <property type="entry name" value="STAPHYLOFERRIN A TRANSPORTER"/>
    <property type="match status" value="1"/>
</dbReference>
<dbReference type="OrthoDB" id="9775268at2"/>
<evidence type="ECO:0000259" key="8">
    <source>
        <dbReference type="PROSITE" id="PS50850"/>
    </source>
</evidence>
<dbReference type="Pfam" id="PF05977">
    <property type="entry name" value="MFS_3"/>
    <property type="match status" value="1"/>
</dbReference>
<dbReference type="STRING" id="287986.DV20_11785"/>
<dbReference type="AlphaFoldDB" id="A0A066UCU9"/>
<keyword evidence="4 7" id="KW-0812">Transmembrane</keyword>
<keyword evidence="6 7" id="KW-0472">Membrane</keyword>
<gene>
    <name evidence="9" type="ORF">DV20_11785</name>
</gene>
<comment type="caution">
    <text evidence="9">The sequence shown here is derived from an EMBL/GenBank/DDBJ whole genome shotgun (WGS) entry which is preliminary data.</text>
</comment>
<feature type="transmembrane region" description="Helical" evidence="7">
    <location>
        <begin position="313"/>
        <end position="337"/>
    </location>
</feature>
<evidence type="ECO:0000256" key="7">
    <source>
        <dbReference type="SAM" id="Phobius"/>
    </source>
</evidence>
<feature type="transmembrane region" description="Helical" evidence="7">
    <location>
        <begin position="174"/>
        <end position="193"/>
    </location>
</feature>
<dbReference type="PROSITE" id="PS50850">
    <property type="entry name" value="MFS"/>
    <property type="match status" value="1"/>
</dbReference>
<feature type="transmembrane region" description="Helical" evidence="7">
    <location>
        <begin position="286"/>
        <end position="307"/>
    </location>
</feature>
<keyword evidence="3" id="KW-1003">Cell membrane</keyword>
<feature type="transmembrane region" description="Helical" evidence="7">
    <location>
        <begin position="349"/>
        <end position="368"/>
    </location>
</feature>
<dbReference type="InterPro" id="IPR036259">
    <property type="entry name" value="MFS_trans_sf"/>
</dbReference>
<keyword evidence="10" id="KW-1185">Reference proteome</keyword>
<keyword evidence="5 7" id="KW-1133">Transmembrane helix</keyword>
<dbReference type="Proteomes" id="UP000027345">
    <property type="component" value="Unassembled WGS sequence"/>
</dbReference>
<dbReference type="PANTHER" id="PTHR23513">
    <property type="entry name" value="INTEGRAL MEMBRANE EFFLUX PROTEIN-RELATED"/>
    <property type="match status" value="1"/>
</dbReference>
<protein>
    <submittedName>
        <fullName evidence="9">Major facilitator transporter</fullName>
    </submittedName>
</protein>
<evidence type="ECO:0000256" key="1">
    <source>
        <dbReference type="ARBA" id="ARBA00004651"/>
    </source>
</evidence>
<feature type="domain" description="Major facilitator superfamily (MFS) profile" evidence="8">
    <location>
        <begin position="17"/>
        <end position="402"/>
    </location>
</feature>
<evidence type="ECO:0000256" key="3">
    <source>
        <dbReference type="ARBA" id="ARBA00022475"/>
    </source>
</evidence>
<dbReference type="GO" id="GO:0022857">
    <property type="term" value="F:transmembrane transporter activity"/>
    <property type="evidence" value="ECO:0007669"/>
    <property type="project" value="InterPro"/>
</dbReference>
<feature type="transmembrane region" description="Helical" evidence="7">
    <location>
        <begin position="258"/>
        <end position="279"/>
    </location>
</feature>
<dbReference type="RefSeq" id="WP_051735904.1">
    <property type="nucleotide sequence ID" value="NZ_JMQI01000024.1"/>
</dbReference>
<feature type="transmembrane region" description="Helical" evidence="7">
    <location>
        <begin position="374"/>
        <end position="395"/>
    </location>
</feature>
<dbReference type="eggNOG" id="COG0477">
    <property type="taxonomic scope" value="Bacteria"/>
</dbReference>
<feature type="transmembrane region" description="Helical" evidence="7">
    <location>
        <begin position="49"/>
        <end position="71"/>
    </location>
</feature>
<keyword evidence="2" id="KW-0813">Transport</keyword>
<dbReference type="SUPFAM" id="SSF103473">
    <property type="entry name" value="MFS general substrate transporter"/>
    <property type="match status" value="1"/>
</dbReference>
<evidence type="ECO:0000313" key="10">
    <source>
        <dbReference type="Proteomes" id="UP000027345"/>
    </source>
</evidence>
<reference evidence="9 10" key="1">
    <citation type="submission" date="2014-05" db="EMBL/GenBank/DDBJ databases">
        <title>Draft genome sequence of Amycolatopsis rifamycinica DSM 46095.</title>
        <authorList>
            <person name="Lal R."/>
            <person name="Saxena A."/>
            <person name="Kumari R."/>
            <person name="Mukherjee U."/>
            <person name="Singh P."/>
            <person name="Sangwan N."/>
            <person name="Mahato N.K."/>
        </authorList>
    </citation>
    <scope>NUCLEOTIDE SEQUENCE [LARGE SCALE GENOMIC DNA]</scope>
    <source>
        <strain evidence="9 10">DSM 46095</strain>
    </source>
</reference>
<evidence type="ECO:0000256" key="4">
    <source>
        <dbReference type="ARBA" id="ARBA00022692"/>
    </source>
</evidence>
<dbReference type="InterPro" id="IPR010290">
    <property type="entry name" value="TM_effector"/>
</dbReference>
<proteinExistence type="predicted"/>
<organism evidence="9 10">
    <name type="scientific">Amycolatopsis rifamycinica</name>
    <dbReference type="NCBI Taxonomy" id="287986"/>
    <lineage>
        <taxon>Bacteria</taxon>
        <taxon>Bacillati</taxon>
        <taxon>Actinomycetota</taxon>
        <taxon>Actinomycetes</taxon>
        <taxon>Pseudonocardiales</taxon>
        <taxon>Pseudonocardiaceae</taxon>
        <taxon>Amycolatopsis</taxon>
    </lineage>
</organism>
<dbReference type="GO" id="GO:0005886">
    <property type="term" value="C:plasma membrane"/>
    <property type="evidence" value="ECO:0007669"/>
    <property type="project" value="UniProtKB-SubCell"/>
</dbReference>
<dbReference type="Gene3D" id="1.20.1250.20">
    <property type="entry name" value="MFS general substrate transporter like domains"/>
    <property type="match status" value="1"/>
</dbReference>
<comment type="subcellular location">
    <subcellularLocation>
        <location evidence="1">Cell membrane</location>
        <topology evidence="1">Multi-pass membrane protein</topology>
    </subcellularLocation>
</comment>
<sequence>MTASTETSTWAPLRRGAFRALWIASFVSNIGSWMQTVGAQWLLVDEHGSPLVISLVQSASSLPVLLLTLPAGVVAEFADRRRLLIGTQAFQVATGAALAVLTVTGTTTPVLLLVFTFLLGCGSAAQLPAYQAFVPDLVPRGELAQAAALSSVGVNLARAAGPAIAGLLVTRLGVGGLFALNAVTFVVFALVLLRSPSPARAPAARQAFLAGIEAGGRYVRHAPVVRRILLRLVVFAVPANVLWALLAPLAHDRLGLGATGYGLLLGAAGIGSVGGALVLPRLRRRLSASWLVAGAGLVFGVAMVVVGTVRSPALVLAVLVPTGAAWIAVIAGMNAATQAFLPGWVRARALSIYQLVLFTSFAGSAALWGVVSSALGLATTFVVAGVLLLAGAATVPRWPLLDVATTGRETVSYWPDPGVTPAPDVETAPVLVSLRYRVRPEERAGFVTAMADLRNTRLRTGGTGWALYRDARDEAVHVEQYTVASWDEHRRQHEQRLTGLDQRVQERVEQHTDGAAEVAHLFRLHPVKKAEEPT</sequence>
<dbReference type="InterPro" id="IPR020846">
    <property type="entry name" value="MFS_dom"/>
</dbReference>
<evidence type="ECO:0000256" key="6">
    <source>
        <dbReference type="ARBA" id="ARBA00023136"/>
    </source>
</evidence>